<comment type="cofactor">
    <cofactor evidence="1">
        <name>FAD</name>
        <dbReference type="ChEBI" id="CHEBI:57692"/>
    </cofactor>
</comment>
<keyword evidence="6" id="KW-0560">Oxidoreductase</keyword>
<comment type="similarity">
    <text evidence="2">Belongs to the GMC oxidoreductase family.</text>
</comment>
<name>E3J6Y5_PSEI1</name>
<dbReference type="HOGENOM" id="CLU_002483_2_0_11"/>
<evidence type="ECO:0000256" key="1">
    <source>
        <dbReference type="ARBA" id="ARBA00001974"/>
    </source>
</evidence>
<dbReference type="GO" id="GO:0008203">
    <property type="term" value="P:cholesterol metabolic process"/>
    <property type="evidence" value="ECO:0007669"/>
    <property type="project" value="UniProtKB-KW"/>
</dbReference>
<keyword evidence="4" id="KW-0285">Flavoprotein</keyword>
<dbReference type="Proteomes" id="UP000002484">
    <property type="component" value="Chromosome"/>
</dbReference>
<dbReference type="PANTHER" id="PTHR47470">
    <property type="entry name" value="CHOLESTEROL OXIDASE"/>
    <property type="match status" value="1"/>
</dbReference>
<keyword evidence="8" id="KW-1207">Sterol metabolism</keyword>
<evidence type="ECO:0000259" key="17">
    <source>
        <dbReference type="Pfam" id="PF00732"/>
    </source>
</evidence>
<evidence type="ECO:0000256" key="4">
    <source>
        <dbReference type="ARBA" id="ARBA00022630"/>
    </source>
</evidence>
<feature type="region of interest" description="Disordered" evidence="16">
    <location>
        <begin position="871"/>
        <end position="899"/>
    </location>
</feature>
<dbReference type="EC" id="5.3.3.1" evidence="11"/>
<keyword evidence="3" id="KW-0153">Cholesterol metabolism</keyword>
<evidence type="ECO:0000256" key="11">
    <source>
        <dbReference type="ARBA" id="ARBA00038856"/>
    </source>
</evidence>
<evidence type="ECO:0000256" key="3">
    <source>
        <dbReference type="ARBA" id="ARBA00022548"/>
    </source>
</evidence>
<feature type="region of interest" description="Disordered" evidence="16">
    <location>
        <begin position="110"/>
        <end position="148"/>
    </location>
</feature>
<dbReference type="Pfam" id="PF00732">
    <property type="entry name" value="GMC_oxred_N"/>
    <property type="match status" value="1"/>
</dbReference>
<keyword evidence="5" id="KW-0274">FAD</keyword>
<dbReference type="Pfam" id="PF05199">
    <property type="entry name" value="GMC_oxred_C"/>
    <property type="match status" value="1"/>
</dbReference>
<evidence type="ECO:0000256" key="12">
    <source>
        <dbReference type="ARBA" id="ARBA00049645"/>
    </source>
</evidence>
<feature type="domain" description="Glucose-methanol-choline oxidoreductase C-terminal" evidence="18">
    <location>
        <begin position="534"/>
        <end position="592"/>
    </location>
</feature>
<dbReference type="PANTHER" id="PTHR47470:SF1">
    <property type="entry name" value="FAD-DEPENDENT OXIDOREDUCTASE 2 FAD BINDING DOMAIN-CONTAINING PROTEIN"/>
    <property type="match status" value="1"/>
</dbReference>
<feature type="compositionally biased region" description="Polar residues" evidence="16">
    <location>
        <begin position="671"/>
        <end position="685"/>
    </location>
</feature>
<evidence type="ECO:0000313" key="19">
    <source>
        <dbReference type="EMBL" id="ADP83205.1"/>
    </source>
</evidence>
<dbReference type="EC" id="1.1.3.6" evidence="13"/>
<gene>
    <name evidence="19" type="ordered locus">FraEuI1c_5217</name>
</gene>
<dbReference type="STRING" id="298654.FraEuI1c_5217"/>
<dbReference type="Gene3D" id="3.50.50.60">
    <property type="entry name" value="FAD/NAD(P)-binding domain"/>
    <property type="match status" value="3"/>
</dbReference>
<feature type="domain" description="Glucose-methanol-choline oxidoreductase N-terminal" evidence="17">
    <location>
        <begin position="229"/>
        <end position="327"/>
    </location>
</feature>
<feature type="compositionally biased region" description="Low complexity" evidence="16">
    <location>
        <begin position="626"/>
        <end position="645"/>
    </location>
</feature>
<sequence length="899" mass="88990">MVRKSAPEQVETVVVGSGFGGSVTAFRLAEAGRDVLVLERGRAYPPGSFPRSPAELAGAFWDPDAGRHGLFDVWSLGGSDAVVSAGLGGGSLIFANALERAEERWFARADPPGAGAARGGAGSRGSGAGRGSTRRRATAGQPWPVGRADLEPHYDAVERMLGATPFPAGRPGYENAGRPAAVRAAARRAGLDWRAPALAVSFGVRGTTAPGLALPEAAYGNVHGRARTTCQLAGDCVLGCNHGAKNSLDHTYLSAAAYHGAEIRTRCEVRGIAPDGEGGWVVSYVEHHRAVDGTPVDTVALPMRAVRCSRVVLAAGALGSTYLLLRARPGLPAVSPLLGHEFSGNGDVLGLVVGARHGDRPAWPAGGAPTITGAVQLPAALQGSGPGFVLHDAGVPAFLSWLLAAREVALHGSGGHGVPGLPAGLGLPGVGRSLRLARDAREWVAARLFGGAGGDLRGRLARLADAGAAAEPLLALLAVGRAGTDGVLRLDGDRLAVERSGAGHDEYLERVRATMAELAAELGGRFEAGPGTAHQRTTAHPLGGASMGTSARDGVVDEFGQVFGHPGLYVVDGAVFPGPVGAAPALTIAAFADRAAQRMVADGRRRARTVPRPRTSPGTRALAVPSGTTRTRTARSTTSARAGASAAGGGSVHGGGSVSRAATSAGGRTSAPRTSSGTKGSTAMKASTTAPTGSRAAGTRTATTQARQSTGTGGTRATGGTAAAKPAGRATAAKAAGRATPAKALGPAKPAGQAVTTTSAGRATTAKIAEPARTAKPAGQAMSKTSAGRSTTAKVAGRASTAKAAGQASTAKAAGRVSTAKAGGAGTRASSGGRGVASRPAGERPAGKGPVDASGLRSGAATAVDVPLQAAGPAGSAVRGAVPGAATGGAGARRAAVAR</sequence>
<dbReference type="GO" id="GO:0050660">
    <property type="term" value="F:flavin adenine dinucleotide binding"/>
    <property type="evidence" value="ECO:0007669"/>
    <property type="project" value="InterPro"/>
</dbReference>
<feature type="compositionally biased region" description="Low complexity" evidence="16">
    <location>
        <begin position="686"/>
        <end position="710"/>
    </location>
</feature>
<keyword evidence="10" id="KW-0413">Isomerase</keyword>
<feature type="compositionally biased region" description="Gly residues" evidence="16">
    <location>
        <begin position="646"/>
        <end position="657"/>
    </location>
</feature>
<evidence type="ECO:0000313" key="20">
    <source>
        <dbReference type="Proteomes" id="UP000002484"/>
    </source>
</evidence>
<feature type="compositionally biased region" description="Low complexity" evidence="16">
    <location>
        <begin position="793"/>
        <end position="840"/>
    </location>
</feature>
<dbReference type="Pfam" id="PF13450">
    <property type="entry name" value="NAD_binding_8"/>
    <property type="match status" value="1"/>
</dbReference>
<dbReference type="GO" id="GO:0016995">
    <property type="term" value="F:cholesterol oxidase activity"/>
    <property type="evidence" value="ECO:0007669"/>
    <property type="project" value="UniProtKB-EC"/>
</dbReference>
<comment type="pathway">
    <text evidence="12">Steroid metabolism; cholesterol degradation.</text>
</comment>
<evidence type="ECO:0000256" key="14">
    <source>
        <dbReference type="ARBA" id="ARBA00049744"/>
    </source>
</evidence>
<keyword evidence="9" id="KW-0753">Steroid metabolism</keyword>
<keyword evidence="20" id="KW-1185">Reference proteome</keyword>
<organism evidence="19 20">
    <name type="scientific">Pseudofrankia inefficax (strain DSM 45817 / CECT 9037 / DDB 130130 / EuI1c)</name>
    <name type="common">Frankia inefficax</name>
    <dbReference type="NCBI Taxonomy" id="298654"/>
    <lineage>
        <taxon>Bacteria</taxon>
        <taxon>Bacillati</taxon>
        <taxon>Actinomycetota</taxon>
        <taxon>Actinomycetes</taxon>
        <taxon>Frankiales</taxon>
        <taxon>Frankiaceae</taxon>
        <taxon>Pseudofrankia</taxon>
    </lineage>
</organism>
<dbReference type="InterPro" id="IPR052542">
    <property type="entry name" value="Cholesterol_Oxidase"/>
</dbReference>
<evidence type="ECO:0000256" key="16">
    <source>
        <dbReference type="SAM" id="MobiDB-lite"/>
    </source>
</evidence>
<dbReference type="InterPro" id="IPR007867">
    <property type="entry name" value="GMC_OxRtase_C"/>
</dbReference>
<feature type="compositionally biased region" description="Gly residues" evidence="16">
    <location>
        <begin position="116"/>
        <end position="130"/>
    </location>
</feature>
<accession>E3J6Y5</accession>
<evidence type="ECO:0000259" key="18">
    <source>
        <dbReference type="Pfam" id="PF05199"/>
    </source>
</evidence>
<feature type="compositionally biased region" description="Low complexity" evidence="16">
    <location>
        <begin position="718"/>
        <end position="754"/>
    </location>
</feature>
<protein>
    <recommendedName>
        <fullName evidence="14">Cholesterol oxidase</fullName>
        <ecNumber evidence="13">1.1.3.6</ecNumber>
        <ecNumber evidence="11">5.3.3.1</ecNumber>
    </recommendedName>
    <alternativeName>
        <fullName evidence="15">Cholesterol isomerase</fullName>
    </alternativeName>
</protein>
<dbReference type="KEGG" id="fri:FraEuI1c_5217"/>
<dbReference type="AlphaFoldDB" id="E3J6Y5"/>
<dbReference type="RefSeq" id="WP_013426323.1">
    <property type="nucleotide sequence ID" value="NC_014666.1"/>
</dbReference>
<dbReference type="GO" id="GO:0004769">
    <property type="term" value="F:steroid Delta-isomerase activity"/>
    <property type="evidence" value="ECO:0007669"/>
    <property type="project" value="UniProtKB-EC"/>
</dbReference>
<dbReference type="EMBL" id="CP002299">
    <property type="protein sequence ID" value="ADP83205.1"/>
    <property type="molecule type" value="Genomic_DNA"/>
</dbReference>
<evidence type="ECO:0000256" key="13">
    <source>
        <dbReference type="ARBA" id="ARBA00049723"/>
    </source>
</evidence>
<feature type="region of interest" description="Disordered" evidence="16">
    <location>
        <begin position="602"/>
        <end position="859"/>
    </location>
</feature>
<evidence type="ECO:0000256" key="7">
    <source>
        <dbReference type="ARBA" id="ARBA00023098"/>
    </source>
</evidence>
<evidence type="ECO:0000256" key="9">
    <source>
        <dbReference type="ARBA" id="ARBA00023221"/>
    </source>
</evidence>
<dbReference type="InterPro" id="IPR036188">
    <property type="entry name" value="FAD/NAD-bd_sf"/>
</dbReference>
<dbReference type="InterPro" id="IPR000172">
    <property type="entry name" value="GMC_OxRdtase_N"/>
</dbReference>
<evidence type="ECO:0000256" key="8">
    <source>
        <dbReference type="ARBA" id="ARBA00023166"/>
    </source>
</evidence>
<reference evidence="19 20" key="1">
    <citation type="submission" date="2010-10" db="EMBL/GenBank/DDBJ databases">
        <title>Complete sequence of Frankia sp. EuI1c.</title>
        <authorList>
            <consortium name="US DOE Joint Genome Institute"/>
            <person name="Lucas S."/>
            <person name="Copeland A."/>
            <person name="Lapidus A."/>
            <person name="Cheng J.-F."/>
            <person name="Bruce D."/>
            <person name="Goodwin L."/>
            <person name="Pitluck S."/>
            <person name="Chertkov O."/>
            <person name="Detter J.C."/>
            <person name="Han C."/>
            <person name="Tapia R."/>
            <person name="Land M."/>
            <person name="Hauser L."/>
            <person name="Jeffries C."/>
            <person name="Kyrpides N."/>
            <person name="Ivanova N."/>
            <person name="Mikhailova N."/>
            <person name="Beauchemin N."/>
            <person name="Sen A."/>
            <person name="Sur S.A."/>
            <person name="Gtari M."/>
            <person name="Wall L."/>
            <person name="Tisa L."/>
            <person name="Woyke T."/>
        </authorList>
    </citation>
    <scope>NUCLEOTIDE SEQUENCE [LARGE SCALE GENOMIC DNA]</scope>
    <source>
        <strain evidence="20">DSM 45817 / CECT 9037 / EuI1c</strain>
    </source>
</reference>
<dbReference type="eggNOG" id="COG2303">
    <property type="taxonomic scope" value="Bacteria"/>
</dbReference>
<proteinExistence type="inferred from homology"/>
<dbReference type="InParanoid" id="E3J6Y5"/>
<evidence type="ECO:0000256" key="6">
    <source>
        <dbReference type="ARBA" id="ARBA00023002"/>
    </source>
</evidence>
<feature type="compositionally biased region" description="Polar residues" evidence="16">
    <location>
        <begin position="782"/>
        <end position="792"/>
    </location>
</feature>
<evidence type="ECO:0000256" key="10">
    <source>
        <dbReference type="ARBA" id="ARBA00023235"/>
    </source>
</evidence>
<evidence type="ECO:0000256" key="2">
    <source>
        <dbReference type="ARBA" id="ARBA00010790"/>
    </source>
</evidence>
<evidence type="ECO:0000256" key="5">
    <source>
        <dbReference type="ARBA" id="ARBA00022827"/>
    </source>
</evidence>
<keyword evidence="7" id="KW-0443">Lipid metabolism</keyword>
<evidence type="ECO:0000256" key="15">
    <source>
        <dbReference type="ARBA" id="ARBA00049778"/>
    </source>
</evidence>
<dbReference type="SUPFAM" id="SSF51905">
    <property type="entry name" value="FAD/NAD(P)-binding domain"/>
    <property type="match status" value="1"/>
</dbReference>
<dbReference type="OrthoDB" id="517968at2"/>